<reference evidence="2 3" key="1">
    <citation type="journal article" date="2022" name="Res Sq">
        <title>Evolution of multicellular longitudinally dividing oral cavity symbionts (Neisseriaceae).</title>
        <authorList>
            <person name="Nyongesa S."/>
            <person name="Weber P."/>
            <person name="Bernet E."/>
            <person name="Pullido F."/>
            <person name="Nieckarz M."/>
            <person name="Delaby M."/>
            <person name="Nieves C."/>
            <person name="Viehboeck T."/>
            <person name="Krause N."/>
            <person name="Rivera-Millot A."/>
            <person name="Nakamura A."/>
            <person name="Vischer N."/>
            <person name="VanNieuwenhze M."/>
            <person name="Brun Y."/>
            <person name="Cava F."/>
            <person name="Bulgheresi S."/>
            <person name="Veyrier F."/>
        </authorList>
    </citation>
    <scope>NUCLEOTIDE SEQUENCE [LARGE SCALE GENOMIC DNA]</scope>
    <source>
        <strain evidence="2 3">SN4</strain>
    </source>
</reference>
<evidence type="ECO:0000313" key="3">
    <source>
        <dbReference type="Proteomes" id="UP000832011"/>
    </source>
</evidence>
<name>A0ABY4DZX9_9NEIS</name>
<proteinExistence type="predicted"/>
<dbReference type="InterPro" id="IPR056083">
    <property type="entry name" value="DUF7666"/>
</dbReference>
<keyword evidence="3" id="KW-1185">Reference proteome</keyword>
<dbReference type="Proteomes" id="UP000832011">
    <property type="component" value="Chromosome"/>
</dbReference>
<accession>A0ABY4DZX9</accession>
<organism evidence="2 3">
    <name type="scientific">Vitreoscilla massiliensis</name>
    <dbReference type="NCBI Taxonomy" id="1689272"/>
    <lineage>
        <taxon>Bacteria</taxon>
        <taxon>Pseudomonadati</taxon>
        <taxon>Pseudomonadota</taxon>
        <taxon>Betaproteobacteria</taxon>
        <taxon>Neisseriales</taxon>
        <taxon>Neisseriaceae</taxon>
        <taxon>Vitreoscilla</taxon>
    </lineage>
</organism>
<dbReference type="Pfam" id="PF24703">
    <property type="entry name" value="DUF7666"/>
    <property type="match status" value="1"/>
</dbReference>
<sequence>MGNPENAILLSKTLQKGIQMNQQPIIAYKGFNADLTCRDFQFQIGETYTHEGKVEACASGFHACENPMDVFNYYNPTSRFAIVECSGEISKESNSDSKIACGSIHIKAEIGLPTLISKAVDLILSKIKWDTAKESNTGFQSAATNTGYYSAATNTGYQSAATNTGFQSAATNTGSYSAATNTGDYSAATNTGDRSAATNTGFQSAATNTGYQSAATNTGDRSAATNTGYQSAATNTGDYSAATNTGFQSAAEVTGSHSVAAAFGYESKSKAGESGAIVCVYRNDDNELIHIRASKVGDNGIEAGKWYTLDESGEFVEAE</sequence>
<evidence type="ECO:0000259" key="1">
    <source>
        <dbReference type="Pfam" id="PF24703"/>
    </source>
</evidence>
<dbReference type="RefSeq" id="WP_244796729.1">
    <property type="nucleotide sequence ID" value="NZ_CP091511.1"/>
</dbReference>
<evidence type="ECO:0000313" key="2">
    <source>
        <dbReference type="EMBL" id="UOO89096.1"/>
    </source>
</evidence>
<protein>
    <recommendedName>
        <fullName evidence="1">DUF7666 domain-containing protein</fullName>
    </recommendedName>
</protein>
<feature type="domain" description="DUF7666" evidence="1">
    <location>
        <begin position="25"/>
        <end position="117"/>
    </location>
</feature>
<gene>
    <name evidence="2" type="ORF">LVJ82_16890</name>
</gene>
<dbReference type="EMBL" id="CP091511">
    <property type="protein sequence ID" value="UOO89096.1"/>
    <property type="molecule type" value="Genomic_DNA"/>
</dbReference>